<keyword evidence="3" id="KW-0813">Transport</keyword>
<feature type="non-terminal residue" evidence="11">
    <location>
        <position position="734"/>
    </location>
</feature>
<evidence type="ECO:0000313" key="12">
    <source>
        <dbReference type="Proteomes" id="UP001178507"/>
    </source>
</evidence>
<dbReference type="PANTHER" id="PTHR45618">
    <property type="entry name" value="MITOCHONDRIAL DICARBOXYLATE CARRIER-RELATED"/>
    <property type="match status" value="1"/>
</dbReference>
<feature type="transmembrane region" description="Helical" evidence="10">
    <location>
        <begin position="716"/>
        <end position="733"/>
    </location>
</feature>
<dbReference type="InterPro" id="IPR018108">
    <property type="entry name" value="MCP_transmembrane"/>
</dbReference>
<feature type="region of interest" description="Disordered" evidence="9">
    <location>
        <begin position="240"/>
        <end position="268"/>
    </location>
</feature>
<comment type="subcellular location">
    <subcellularLocation>
        <location evidence="1">Membrane</location>
        <topology evidence="1">Multi-pass membrane protein</topology>
    </subcellularLocation>
</comment>
<dbReference type="GO" id="GO:0016020">
    <property type="term" value="C:membrane"/>
    <property type="evidence" value="ECO:0007669"/>
    <property type="project" value="UniProtKB-SubCell"/>
</dbReference>
<keyword evidence="12" id="KW-1185">Reference proteome</keyword>
<reference evidence="11" key="1">
    <citation type="submission" date="2023-08" db="EMBL/GenBank/DDBJ databases">
        <authorList>
            <person name="Chen Y."/>
            <person name="Shah S."/>
            <person name="Dougan E. K."/>
            <person name="Thang M."/>
            <person name="Chan C."/>
        </authorList>
    </citation>
    <scope>NUCLEOTIDE SEQUENCE</scope>
</reference>
<feature type="transmembrane region" description="Helical" evidence="10">
    <location>
        <begin position="654"/>
        <end position="679"/>
    </location>
</feature>
<evidence type="ECO:0000256" key="2">
    <source>
        <dbReference type="ARBA" id="ARBA00006375"/>
    </source>
</evidence>
<dbReference type="SUPFAM" id="SSF103506">
    <property type="entry name" value="Mitochondrial carrier"/>
    <property type="match status" value="1"/>
</dbReference>
<proteinExistence type="inferred from homology"/>
<evidence type="ECO:0000256" key="1">
    <source>
        <dbReference type="ARBA" id="ARBA00004141"/>
    </source>
</evidence>
<dbReference type="EMBL" id="CAUJNA010000942">
    <property type="protein sequence ID" value="CAJ1382752.1"/>
    <property type="molecule type" value="Genomic_DNA"/>
</dbReference>
<feature type="repeat" description="Solcar" evidence="8">
    <location>
        <begin position="120"/>
        <end position="225"/>
    </location>
</feature>
<feature type="transmembrane region" description="Helical" evidence="10">
    <location>
        <begin position="685"/>
        <end position="704"/>
    </location>
</feature>
<evidence type="ECO:0000256" key="9">
    <source>
        <dbReference type="SAM" id="MobiDB-lite"/>
    </source>
</evidence>
<evidence type="ECO:0000256" key="7">
    <source>
        <dbReference type="ARBA" id="ARBA00023136"/>
    </source>
</evidence>
<keyword evidence="7 8" id="KW-0472">Membrane</keyword>
<accession>A0AA36I801</accession>
<evidence type="ECO:0000256" key="5">
    <source>
        <dbReference type="ARBA" id="ARBA00022737"/>
    </source>
</evidence>
<dbReference type="AlphaFoldDB" id="A0AA36I801"/>
<name>A0AA36I801_9DINO</name>
<dbReference type="Gene3D" id="1.50.40.10">
    <property type="entry name" value="Mitochondrial carrier domain"/>
    <property type="match status" value="1"/>
</dbReference>
<dbReference type="InterPro" id="IPR023395">
    <property type="entry name" value="MCP_dom_sf"/>
</dbReference>
<evidence type="ECO:0000256" key="3">
    <source>
        <dbReference type="ARBA" id="ARBA00022448"/>
    </source>
</evidence>
<evidence type="ECO:0000256" key="10">
    <source>
        <dbReference type="SAM" id="Phobius"/>
    </source>
</evidence>
<evidence type="ECO:0000256" key="4">
    <source>
        <dbReference type="ARBA" id="ARBA00022692"/>
    </source>
</evidence>
<keyword evidence="6 10" id="KW-1133">Transmembrane helix</keyword>
<gene>
    <name evidence="11" type="ORF">EVOR1521_LOCUS10065</name>
</gene>
<protein>
    <submittedName>
        <fullName evidence="11">Uncharacterized protein</fullName>
    </submittedName>
</protein>
<keyword evidence="4 8" id="KW-0812">Transmembrane</keyword>
<dbReference type="InterPro" id="IPR050391">
    <property type="entry name" value="Mito_Metabolite_Transporter"/>
</dbReference>
<evidence type="ECO:0000256" key="6">
    <source>
        <dbReference type="ARBA" id="ARBA00022989"/>
    </source>
</evidence>
<dbReference type="Proteomes" id="UP001178507">
    <property type="component" value="Unassembled WGS sequence"/>
</dbReference>
<evidence type="ECO:0000256" key="8">
    <source>
        <dbReference type="PROSITE-ProRule" id="PRU00282"/>
    </source>
</evidence>
<keyword evidence="5" id="KW-0677">Repeat</keyword>
<organism evidence="11 12">
    <name type="scientific">Effrenium voratum</name>
    <dbReference type="NCBI Taxonomy" id="2562239"/>
    <lineage>
        <taxon>Eukaryota</taxon>
        <taxon>Sar</taxon>
        <taxon>Alveolata</taxon>
        <taxon>Dinophyceae</taxon>
        <taxon>Suessiales</taxon>
        <taxon>Symbiodiniaceae</taxon>
        <taxon>Effrenium</taxon>
    </lineage>
</organism>
<dbReference type="Pfam" id="PF00153">
    <property type="entry name" value="Mito_carr"/>
    <property type="match status" value="2"/>
</dbReference>
<feature type="transmembrane region" description="Helical" evidence="10">
    <location>
        <begin position="503"/>
        <end position="523"/>
    </location>
</feature>
<comment type="similarity">
    <text evidence="2">Belongs to the mitochondrial carrier (TC 2.A.29) family.</text>
</comment>
<comment type="caution">
    <text evidence="11">The sequence shown here is derived from an EMBL/GenBank/DDBJ whole genome shotgun (WGS) entry which is preliminary data.</text>
</comment>
<sequence length="734" mass="81161">MPAAMASRGRGRPVKGRELLANLTASSLTGMITSSLSHPMDTLKCRWQVAGKPWQGQHLTDFARALLREEGISAGLWRPGFLANVMSMAWCVGMRNGLYPTFRDGIGKLYTIAGGEPGKAGPSSMFCAGLLSGCSGYLVASPLLQVKTQMQAEAGKLGLDGLYASGLHVGLAPTYSSTWQALASHSCGSLGGSLRSLWRGAGVIVARGAALSASQLMAYDQSKTVLKERKEKGIATAMQQNGLPHAMEKSSDAQNAQEPPLSEEVGGQRSLRACPQRIVRNGETVEVWPEHWGMTMQQIRELMDDCKEDADWHQDNSVRDMVKKHILPRTAGDGVGYALKINHAMPLEVEVLVSHSWNENAEEFVETLERTVYPNEVLFVCAFAIYQNEDEAGPSVMQQIGCSMKNSPFERVLRHIQDRGLEAGTWWWPRRFFHILPGLCLLMALEIFMISQLLCGGVPGMDCLFKLEHAQGQRCGGWRSAGHGTCLATHWVRKDMDPMCKPAFSAVWGFALVGFGISLWLHCVKHRVYYGRMVAVPNYQDNLYQRLWCVYEIFMASQLKVYVSLAHTLAPAGKCTARTARCSDAADEARIRREIEAFGARCVHKRSSSVTNNMVRDIFAAEGGEHPRALAAEVGYRRVDAAIRWTTSRAQREWLWVMVRITLLGTALQGSVTILSYSMGLLRTYFALGYALAFLVYMVLMWSILRRTGCLQRKHLLVLGLLPFCLGVICVCLA</sequence>
<evidence type="ECO:0000313" key="11">
    <source>
        <dbReference type="EMBL" id="CAJ1382752.1"/>
    </source>
</evidence>
<dbReference type="PROSITE" id="PS50920">
    <property type="entry name" value="SOLCAR"/>
    <property type="match status" value="1"/>
</dbReference>